<keyword evidence="1" id="KW-1133">Transmembrane helix</keyword>
<keyword evidence="1" id="KW-0472">Membrane</keyword>
<gene>
    <name evidence="3" type="ORF">UT23_C0036G0008</name>
</gene>
<keyword evidence="1" id="KW-0812">Transmembrane</keyword>
<proteinExistence type="predicted"/>
<feature type="transmembrane region" description="Helical" evidence="1">
    <location>
        <begin position="316"/>
        <end position="335"/>
    </location>
</feature>
<evidence type="ECO:0000313" key="3">
    <source>
        <dbReference type="EMBL" id="KKQ96278.1"/>
    </source>
</evidence>
<feature type="transmembrane region" description="Helical" evidence="1">
    <location>
        <begin position="196"/>
        <end position="222"/>
    </location>
</feature>
<evidence type="ECO:0000259" key="2">
    <source>
        <dbReference type="Pfam" id="PF13231"/>
    </source>
</evidence>
<dbReference type="PATRIC" id="fig|1618549.4.peg.1454"/>
<dbReference type="EMBL" id="LBWA01000036">
    <property type="protein sequence ID" value="KKQ96278.1"/>
    <property type="molecule type" value="Genomic_DNA"/>
</dbReference>
<dbReference type="Pfam" id="PF13231">
    <property type="entry name" value="PMT_2"/>
    <property type="match status" value="1"/>
</dbReference>
<feature type="domain" description="Glycosyltransferase RgtA/B/C/D-like" evidence="2">
    <location>
        <begin position="99"/>
        <end position="234"/>
    </location>
</feature>
<name>A0A0G0LWF6_9BACT</name>
<dbReference type="InterPro" id="IPR038731">
    <property type="entry name" value="RgtA/B/C-like"/>
</dbReference>
<reference evidence="3 4" key="1">
    <citation type="journal article" date="2015" name="Nature">
        <title>rRNA introns, odd ribosomes, and small enigmatic genomes across a large radiation of phyla.</title>
        <authorList>
            <person name="Brown C.T."/>
            <person name="Hug L.A."/>
            <person name="Thomas B.C."/>
            <person name="Sharon I."/>
            <person name="Castelle C.J."/>
            <person name="Singh A."/>
            <person name="Wilkins M.J."/>
            <person name="Williams K.H."/>
            <person name="Banfield J.F."/>
        </authorList>
    </citation>
    <scope>NUCLEOTIDE SEQUENCE [LARGE SCALE GENOMIC DNA]</scope>
</reference>
<feature type="transmembrane region" description="Helical" evidence="1">
    <location>
        <begin position="341"/>
        <end position="359"/>
    </location>
</feature>
<evidence type="ECO:0000256" key="1">
    <source>
        <dbReference type="SAM" id="Phobius"/>
    </source>
</evidence>
<feature type="transmembrane region" description="Helical" evidence="1">
    <location>
        <begin position="117"/>
        <end position="137"/>
    </location>
</feature>
<feature type="transmembrane region" description="Helical" evidence="1">
    <location>
        <begin position="291"/>
        <end position="309"/>
    </location>
</feature>
<evidence type="ECO:0000313" key="4">
    <source>
        <dbReference type="Proteomes" id="UP000034325"/>
    </source>
</evidence>
<comment type="caution">
    <text evidence="3">The sequence shown here is derived from an EMBL/GenBank/DDBJ whole genome shotgun (WGS) entry which is preliminary data.</text>
</comment>
<accession>A0A0G0LWF6</accession>
<feature type="transmembrane region" description="Helical" evidence="1">
    <location>
        <begin position="167"/>
        <end position="184"/>
    </location>
</feature>
<feature type="transmembrane region" description="Helical" evidence="1">
    <location>
        <begin position="234"/>
        <end position="255"/>
    </location>
</feature>
<organism evidence="3 4">
    <name type="scientific">Candidatus Woesebacteria bacterium GW2011_GWA1_39_12</name>
    <dbReference type="NCBI Taxonomy" id="1618549"/>
    <lineage>
        <taxon>Bacteria</taxon>
        <taxon>Candidatus Woeseibacteriota</taxon>
    </lineage>
</organism>
<protein>
    <recommendedName>
        <fullName evidence="2">Glycosyltransferase RgtA/B/C/D-like domain-containing protein</fullName>
    </recommendedName>
</protein>
<feature type="transmembrane region" description="Helical" evidence="1">
    <location>
        <begin position="380"/>
        <end position="400"/>
    </location>
</feature>
<sequence>MDRICYLVFGVKIPLLLQYSLPLIVFYTFISPFINNKYFRFLLILIPPVVIFIRLLRNDPFFLSDDFAHLKLVSENSYFEIAKNAFTGSGIWVGHRIIGAFWLFKLIFQSLGAKAEAFLTANFILHAINVLFFYLIVQKLKKTSFAVLSAFIVGSYYLTWISNIHEIMGATFALLATFFWVKWLKKEGKTYMWTILFYILAILTKEITFVLPISLVFITIFYNYNVSPIEKDKAVKHLIPFAVIFLIYLFTYGVGFLNYRILPSQDSYKIAFNFTPIIQNLQFYGGYTFPIAKSSTASLVLIFSIFVVFDSVKKKPIMIPALASFFIFLGPALLFEGRVSPYYSYIATFFLFIGLTFFLSEIHTSLTNILNKRPKIWLKIFNVYFVLFLLIGVFGMNKLFMDNCFLIQYTWKNELKERVTGVTKKIEEVSQYREIKRGTEIGLEEAEMDEDMKFIYESETLQLFLRSERLKGFKYKFIEDRSLLLVEEAL</sequence>
<dbReference type="Proteomes" id="UP000034325">
    <property type="component" value="Unassembled WGS sequence"/>
</dbReference>
<dbReference type="AlphaFoldDB" id="A0A0G0LWF6"/>
<feature type="transmembrane region" description="Helical" evidence="1">
    <location>
        <begin position="6"/>
        <end position="26"/>
    </location>
</feature>
<feature type="transmembrane region" description="Helical" evidence="1">
    <location>
        <begin position="38"/>
        <end position="56"/>
    </location>
</feature>